<dbReference type="RefSeq" id="XP_030070418.1">
    <property type="nucleotide sequence ID" value="XM_030214558.1"/>
</dbReference>
<evidence type="ECO:0000256" key="3">
    <source>
        <dbReference type="ARBA" id="ARBA00023136"/>
    </source>
</evidence>
<keyword evidence="5" id="KW-0812">Transmembrane</keyword>
<dbReference type="Proteomes" id="UP000515156">
    <property type="component" value="Chromosome 9"/>
</dbReference>
<feature type="chain" id="PRO_5027775804" evidence="6">
    <location>
        <begin position="18"/>
        <end position="342"/>
    </location>
</feature>
<proteinExistence type="predicted"/>
<dbReference type="InterPro" id="IPR011106">
    <property type="entry name" value="MANSC_N"/>
</dbReference>
<dbReference type="GO" id="GO:0004867">
    <property type="term" value="F:serine-type endopeptidase inhibitor activity"/>
    <property type="evidence" value="ECO:0007669"/>
    <property type="project" value="TreeGrafter"/>
</dbReference>
<name>A0A6P7YZN8_9AMPH</name>
<protein>
    <submittedName>
        <fullName evidence="9">MANSC domain-containing protein 4 isoform X1</fullName>
    </submittedName>
</protein>
<dbReference type="GeneID" id="115477584"/>
<evidence type="ECO:0000256" key="1">
    <source>
        <dbReference type="ARBA" id="ARBA00004370"/>
    </source>
</evidence>
<comment type="subcellular location">
    <subcellularLocation>
        <location evidence="1">Membrane</location>
    </subcellularLocation>
</comment>
<evidence type="ECO:0000256" key="5">
    <source>
        <dbReference type="SAM" id="Phobius"/>
    </source>
</evidence>
<reference evidence="9" key="1">
    <citation type="submission" date="2025-08" db="UniProtKB">
        <authorList>
            <consortium name="RefSeq"/>
        </authorList>
    </citation>
    <scope>IDENTIFICATION</scope>
</reference>
<dbReference type="PANTHER" id="PTHR46750:SF2">
    <property type="entry name" value="MANSC DOMAIN-CONTAINING PROTEIN 4"/>
    <property type="match status" value="1"/>
</dbReference>
<organism evidence="8 9">
    <name type="scientific">Microcaecilia unicolor</name>
    <dbReference type="NCBI Taxonomy" id="1415580"/>
    <lineage>
        <taxon>Eukaryota</taxon>
        <taxon>Metazoa</taxon>
        <taxon>Chordata</taxon>
        <taxon>Craniata</taxon>
        <taxon>Vertebrata</taxon>
        <taxon>Euteleostomi</taxon>
        <taxon>Amphibia</taxon>
        <taxon>Gymnophiona</taxon>
        <taxon>Siphonopidae</taxon>
        <taxon>Microcaecilia</taxon>
    </lineage>
</organism>
<dbReference type="KEGG" id="muo:115477584"/>
<keyword evidence="4" id="KW-0325">Glycoprotein</keyword>
<feature type="transmembrane region" description="Helical" evidence="5">
    <location>
        <begin position="287"/>
        <end position="310"/>
    </location>
</feature>
<keyword evidence="3 5" id="KW-0472">Membrane</keyword>
<evidence type="ECO:0000313" key="8">
    <source>
        <dbReference type="Proteomes" id="UP000515156"/>
    </source>
</evidence>
<feature type="signal peptide" evidence="6">
    <location>
        <begin position="1"/>
        <end position="17"/>
    </location>
</feature>
<dbReference type="SMART" id="SM00765">
    <property type="entry name" value="MANEC"/>
    <property type="match status" value="1"/>
</dbReference>
<dbReference type="CTD" id="100287284"/>
<keyword evidence="2 6" id="KW-0732">Signal</keyword>
<dbReference type="AlphaFoldDB" id="A0A6P7YZN8"/>
<dbReference type="Pfam" id="PF07502">
    <property type="entry name" value="MANEC"/>
    <property type="match status" value="1"/>
</dbReference>
<dbReference type="GO" id="GO:0005886">
    <property type="term" value="C:plasma membrane"/>
    <property type="evidence" value="ECO:0007669"/>
    <property type="project" value="TreeGrafter"/>
</dbReference>
<evidence type="ECO:0000259" key="7">
    <source>
        <dbReference type="PROSITE" id="PS50986"/>
    </source>
</evidence>
<dbReference type="FunCoup" id="A0A6P7YZN8">
    <property type="interactions" value="353"/>
</dbReference>
<sequence length="342" mass="38660">MLLFLATVLGLVWRSEPFCAPTTFYQNCWIRRFPGLLLDLQESQRRGAQVLGLYPESTSQGCSRTCCLLTNVSCNLAVFYSETLHNGSNCVHIYCPTLESCIIGKRNNVILYNITAGVDPDLLVFEKTSFRDLNTRSSFHKWERQNSSKITDSKKYQYAKLSAMSLPTQASITSQNLMADSSSSSTVQKNELTKDSKVKSIPLDHTSKETFLSSESTQWDNGLENKIIFSTSVPSGTKLFSHIPSPAHLNSSKQHLNETKGYSGKNYSSDSENEDQGLLWKGTTSPWLIPITLCSSFFLFCCCFLLLVAGCRRKRRGYYRPVRNSNTRSKQAMKYTLIRDRF</sequence>
<keyword evidence="5" id="KW-1133">Transmembrane helix</keyword>
<dbReference type="PROSITE" id="PS50986">
    <property type="entry name" value="MANSC"/>
    <property type="match status" value="1"/>
</dbReference>
<dbReference type="OrthoDB" id="9447308at2759"/>
<dbReference type="PANTHER" id="PTHR46750">
    <property type="entry name" value="KUNITZ-TYPE PROTEASE INHIBITOR 1"/>
    <property type="match status" value="1"/>
</dbReference>
<dbReference type="GO" id="GO:0030198">
    <property type="term" value="P:extracellular matrix organization"/>
    <property type="evidence" value="ECO:0007669"/>
    <property type="project" value="TreeGrafter"/>
</dbReference>
<dbReference type="InParanoid" id="A0A6P7YZN8"/>
<evidence type="ECO:0000256" key="2">
    <source>
        <dbReference type="ARBA" id="ARBA00022729"/>
    </source>
</evidence>
<gene>
    <name evidence="9" type="primary">MANSC4</name>
</gene>
<accession>A0A6P7YZN8</accession>
<evidence type="ECO:0000256" key="6">
    <source>
        <dbReference type="SAM" id="SignalP"/>
    </source>
</evidence>
<evidence type="ECO:0000256" key="4">
    <source>
        <dbReference type="ARBA" id="ARBA00023180"/>
    </source>
</evidence>
<dbReference type="InterPro" id="IPR013980">
    <property type="entry name" value="MANSC_dom"/>
</dbReference>
<feature type="domain" description="MANSC" evidence="7">
    <location>
        <begin position="32"/>
        <end position="112"/>
    </location>
</feature>
<evidence type="ECO:0000313" key="9">
    <source>
        <dbReference type="RefSeq" id="XP_030070418.1"/>
    </source>
</evidence>
<dbReference type="GO" id="GO:0060429">
    <property type="term" value="P:epithelium development"/>
    <property type="evidence" value="ECO:0007669"/>
    <property type="project" value="TreeGrafter"/>
</dbReference>
<keyword evidence="8" id="KW-1185">Reference proteome</keyword>
<dbReference type="GO" id="GO:0008544">
    <property type="term" value="P:epidermis development"/>
    <property type="evidence" value="ECO:0007669"/>
    <property type="project" value="TreeGrafter"/>
</dbReference>